<feature type="non-terminal residue" evidence="1">
    <location>
        <position position="44"/>
    </location>
</feature>
<dbReference type="EMBL" id="CAJVPW010050142">
    <property type="protein sequence ID" value="CAG8764307.1"/>
    <property type="molecule type" value="Genomic_DNA"/>
</dbReference>
<dbReference type="Proteomes" id="UP000789366">
    <property type="component" value="Unassembled WGS sequence"/>
</dbReference>
<reference evidence="1" key="1">
    <citation type="submission" date="2021-06" db="EMBL/GenBank/DDBJ databases">
        <authorList>
            <person name="Kallberg Y."/>
            <person name="Tangrot J."/>
            <person name="Rosling A."/>
        </authorList>
    </citation>
    <scope>NUCLEOTIDE SEQUENCE</scope>
    <source>
        <strain evidence="1">28 12/20/2015</strain>
    </source>
</reference>
<organism evidence="1 2">
    <name type="scientific">Cetraspora pellucida</name>
    <dbReference type="NCBI Taxonomy" id="1433469"/>
    <lineage>
        <taxon>Eukaryota</taxon>
        <taxon>Fungi</taxon>
        <taxon>Fungi incertae sedis</taxon>
        <taxon>Mucoromycota</taxon>
        <taxon>Glomeromycotina</taxon>
        <taxon>Glomeromycetes</taxon>
        <taxon>Diversisporales</taxon>
        <taxon>Gigasporaceae</taxon>
        <taxon>Cetraspora</taxon>
    </lineage>
</organism>
<sequence>LLTEIAEIKVENDELKNKNAETIAFSNKIVELETERIELKTRIA</sequence>
<name>A0ACA9QUB9_9GLOM</name>
<protein>
    <submittedName>
        <fullName evidence="1">4634_t:CDS:1</fullName>
    </submittedName>
</protein>
<keyword evidence="2" id="KW-1185">Reference proteome</keyword>
<evidence type="ECO:0000313" key="1">
    <source>
        <dbReference type="EMBL" id="CAG8764307.1"/>
    </source>
</evidence>
<feature type="non-terminal residue" evidence="1">
    <location>
        <position position="1"/>
    </location>
</feature>
<proteinExistence type="predicted"/>
<accession>A0ACA9QUB9</accession>
<evidence type="ECO:0000313" key="2">
    <source>
        <dbReference type="Proteomes" id="UP000789366"/>
    </source>
</evidence>
<gene>
    <name evidence="1" type="ORF">SPELUC_LOCUS15345</name>
</gene>
<comment type="caution">
    <text evidence="1">The sequence shown here is derived from an EMBL/GenBank/DDBJ whole genome shotgun (WGS) entry which is preliminary data.</text>
</comment>